<name>A0A3C1KTG7_9GAMM</name>
<proteinExistence type="predicted"/>
<reference evidence="1 2" key="1">
    <citation type="journal article" date="2018" name="Nat. Biotechnol.">
        <title>A standardized bacterial taxonomy based on genome phylogeny substantially revises the tree of life.</title>
        <authorList>
            <person name="Parks D.H."/>
            <person name="Chuvochina M."/>
            <person name="Waite D.W."/>
            <person name="Rinke C."/>
            <person name="Skarshewski A."/>
            <person name="Chaumeil P.A."/>
            <person name="Hugenholtz P."/>
        </authorList>
    </citation>
    <scope>NUCLEOTIDE SEQUENCE [LARGE SCALE GENOMIC DNA]</scope>
    <source>
        <strain evidence="1">UBA9158</strain>
    </source>
</reference>
<dbReference type="AlphaFoldDB" id="A0A3C1KTG7"/>
<dbReference type="Proteomes" id="UP000259273">
    <property type="component" value="Unassembled WGS sequence"/>
</dbReference>
<feature type="non-terminal residue" evidence="1">
    <location>
        <position position="1"/>
    </location>
</feature>
<dbReference type="InterPro" id="IPR016039">
    <property type="entry name" value="Thiolase-like"/>
</dbReference>
<evidence type="ECO:0000313" key="2">
    <source>
        <dbReference type="Proteomes" id="UP000259273"/>
    </source>
</evidence>
<comment type="caution">
    <text evidence="1">The sequence shown here is derived from an EMBL/GenBank/DDBJ whole genome shotgun (WGS) entry which is preliminary data.</text>
</comment>
<gene>
    <name evidence="1" type="ORF">DCP75_19250</name>
</gene>
<dbReference type="GO" id="GO:0016746">
    <property type="term" value="F:acyltransferase activity"/>
    <property type="evidence" value="ECO:0007669"/>
    <property type="project" value="InterPro"/>
</dbReference>
<organism evidence="1 2">
    <name type="scientific">Haliea salexigens</name>
    <dbReference type="NCBI Taxonomy" id="287487"/>
    <lineage>
        <taxon>Bacteria</taxon>
        <taxon>Pseudomonadati</taxon>
        <taxon>Pseudomonadota</taxon>
        <taxon>Gammaproteobacteria</taxon>
        <taxon>Cellvibrionales</taxon>
        <taxon>Halieaceae</taxon>
        <taxon>Haliea</taxon>
    </lineage>
</organism>
<accession>A0A3C1KTG7</accession>
<sequence length="56" mass="5605">QAAAAAGVHEAALDVAEIYAPFSHQEIILTRALGLDEATAVNPSGGVLAGNLMMAS</sequence>
<dbReference type="Gene3D" id="3.40.47.10">
    <property type="match status" value="1"/>
</dbReference>
<dbReference type="SUPFAM" id="SSF53901">
    <property type="entry name" value="Thiolase-like"/>
    <property type="match status" value="1"/>
</dbReference>
<evidence type="ECO:0000313" key="1">
    <source>
        <dbReference type="EMBL" id="HAN29813.1"/>
    </source>
</evidence>
<feature type="non-terminal residue" evidence="1">
    <location>
        <position position="56"/>
    </location>
</feature>
<dbReference type="EMBL" id="DMND01000260">
    <property type="protein sequence ID" value="HAN29813.1"/>
    <property type="molecule type" value="Genomic_DNA"/>
</dbReference>
<protein>
    <submittedName>
        <fullName evidence="1">Lipid-transfer protein</fullName>
    </submittedName>
</protein>